<evidence type="ECO:0000313" key="6">
    <source>
        <dbReference type="EMBL" id="VUX41273.1"/>
    </source>
</evidence>
<gene>
    <name evidence="6" type="primary">bglB_2</name>
    <name evidence="6" type="ORF">RSSSTS7063_01893</name>
</gene>
<comment type="similarity">
    <text evidence="1">Belongs to the glycosyl hydrolase 3 family.</text>
</comment>
<dbReference type="EC" id="3.2.1.21" evidence="6"/>
<feature type="domain" description="Fibronectin type III-like" evidence="5">
    <location>
        <begin position="440"/>
        <end position="518"/>
    </location>
</feature>
<keyword evidence="6" id="KW-0326">Glycosidase</keyword>
<dbReference type="Gene3D" id="3.40.50.1700">
    <property type="entry name" value="Glycoside hydrolase family 3 C-terminal domain"/>
    <property type="match status" value="1"/>
</dbReference>
<evidence type="ECO:0000259" key="5">
    <source>
        <dbReference type="SMART" id="SM01217"/>
    </source>
</evidence>
<dbReference type="Pfam" id="PF14310">
    <property type="entry name" value="Fn3-like"/>
    <property type="match status" value="1"/>
</dbReference>
<evidence type="ECO:0000256" key="1">
    <source>
        <dbReference type="ARBA" id="ARBA00005336"/>
    </source>
</evidence>
<dbReference type="SUPFAM" id="SSF52279">
    <property type="entry name" value="Beta-D-glucan exohydrolase, C-terminal domain"/>
    <property type="match status" value="1"/>
</dbReference>
<dbReference type="InterPro" id="IPR017853">
    <property type="entry name" value="GH"/>
</dbReference>
<sequence>MKNKRSTRALRGLTGLTSSLLVVALGTTTIANAWASKINEYVGTTNISVSAETSDSDDAYYYKSDYDNTAEFVNARNDVMTKIQEEGTVLLKNDNQALPLKKSPKVTLFGMTSYAPVYGGTVGSSSPAKQDLSFKDCFENAGIQVNPTMWSFYEKMSKDYKRMALAPTWFGFTGAEMEAQTIRTGEVPVEKYTDTERESYSDYNDAAVVVIGRQGSEADDFGTSTDNVQDGDGTHLALGLQDVERDMINEAKKNFDKVIVLINSDNPMEIEELKEDKDIDSILWIGEPGTVGLQGVASVLTGEVSPSGHLPDTYAVSSVSSPAMANFGNYTFANATDDNFGASNYSGSNYLVASEGIYTGYKYYETRYEDTVLKQGNADSSAGASNDNGTWNYDDEVSYGFGYGLSYTTFEQNIKNFDYEGDSVTVSVEVKNTGDVAGKDVVQLYVQTPYTDYDKENNVEKASVQLVGFEKTKELKPGESETVEVTAPKEYFASYDYTTAKTYIMDAGDYYFAVGNGAHDALNNILAAKGYTTEDGMDADGNKELAVSYKEDSIDTTTYAMSSATGNEITNQFDEADLNNFQEGTVTYLSRNDWEATWPKTYDSVEATEDMQKLIKGDTYTVSKDDDTSEVKWGQDGDLHIIDLKGLDYDDEKWDQLLSQISLNEACNFIQLGGSGIEPIASIDLVGGCDADGPNGILDAFGGKTLSTYWKSSESEDPCYVSSKDENASYECGTFPTEPTLAATFNKDLAAEQGDIFAEDSLWSNITTIYAPGLNLHRTPYCGRNQEYFSEDSVLTGQLGAAEILKAQEKGCILAPKHFAFNNQEVNRSGVATFGNEQALRENELRGFQISFVKGQAQGLMNAYNRIGCTWVGMSEGLSTEVVRNEWGFKGWENTDMLSSEDYQRWEEGLLAGTDLLLNTSLDSYSDLNARTVKNDLAIQNRIKESLHYTLYAYVNSNLMNGVTDSTSVDYVLTVWQKGLIGVDVLFGVLTVLCLALYIRKVRKIRKEQ</sequence>
<name>A0A564WBG0_9FIRM</name>
<dbReference type="InterPro" id="IPR001764">
    <property type="entry name" value="Glyco_hydro_3_N"/>
</dbReference>
<dbReference type="SUPFAM" id="SSF51445">
    <property type="entry name" value="(Trans)glycosidases"/>
    <property type="match status" value="1"/>
</dbReference>
<dbReference type="GO" id="GO:0008422">
    <property type="term" value="F:beta-glucosidase activity"/>
    <property type="evidence" value="ECO:0007669"/>
    <property type="project" value="UniProtKB-EC"/>
</dbReference>
<keyword evidence="7" id="KW-1185">Reference proteome</keyword>
<evidence type="ECO:0000256" key="3">
    <source>
        <dbReference type="SAM" id="Phobius"/>
    </source>
</evidence>
<accession>A0A564WBG0</accession>
<dbReference type="AlphaFoldDB" id="A0A564WBG0"/>
<dbReference type="GO" id="GO:0005975">
    <property type="term" value="P:carbohydrate metabolic process"/>
    <property type="evidence" value="ECO:0007669"/>
    <property type="project" value="InterPro"/>
</dbReference>
<dbReference type="InterPro" id="IPR036962">
    <property type="entry name" value="Glyco_hydro_3_N_sf"/>
</dbReference>
<dbReference type="InterPro" id="IPR036881">
    <property type="entry name" value="Glyco_hydro_3_C_sf"/>
</dbReference>
<dbReference type="InterPro" id="IPR026891">
    <property type="entry name" value="Fn3-like"/>
</dbReference>
<organism evidence="6 7">
    <name type="scientific">Blautia luti</name>
    <dbReference type="NCBI Taxonomy" id="89014"/>
    <lineage>
        <taxon>Bacteria</taxon>
        <taxon>Bacillati</taxon>
        <taxon>Bacillota</taxon>
        <taxon>Clostridia</taxon>
        <taxon>Lachnospirales</taxon>
        <taxon>Lachnospiraceae</taxon>
        <taxon>Blautia</taxon>
    </lineage>
</organism>
<dbReference type="SMART" id="SM01217">
    <property type="entry name" value="Fn3_like"/>
    <property type="match status" value="1"/>
</dbReference>
<keyword evidence="3" id="KW-0812">Transmembrane</keyword>
<proteinExistence type="inferred from homology"/>
<reference evidence="6 7" key="1">
    <citation type="submission" date="2019-07" db="EMBL/GenBank/DDBJ databases">
        <authorList>
            <person name="Hibberd C M."/>
            <person name="Gehrig L. J."/>
            <person name="Chang H.-W."/>
            <person name="Venkatesh S."/>
        </authorList>
    </citation>
    <scope>NUCLEOTIDE SEQUENCE [LARGE SCALE GENOMIC DNA]</scope>
    <source>
        <strain evidence="6">Blautia_luti_SSTS_Bg7063</strain>
    </source>
</reference>
<keyword evidence="4" id="KW-0732">Signal</keyword>
<feature type="transmembrane region" description="Helical" evidence="3">
    <location>
        <begin position="979"/>
        <end position="999"/>
    </location>
</feature>
<dbReference type="Pfam" id="PF01915">
    <property type="entry name" value="Glyco_hydro_3_C"/>
    <property type="match status" value="1"/>
</dbReference>
<keyword evidence="3" id="KW-0472">Membrane</keyword>
<feature type="chain" id="PRO_5038949295" evidence="4">
    <location>
        <begin position="25"/>
        <end position="1009"/>
    </location>
</feature>
<evidence type="ECO:0000313" key="7">
    <source>
        <dbReference type="Proteomes" id="UP000408482"/>
    </source>
</evidence>
<dbReference type="Pfam" id="PF00933">
    <property type="entry name" value="Glyco_hydro_3"/>
    <property type="match status" value="1"/>
</dbReference>
<dbReference type="RefSeq" id="WP_144096294.1">
    <property type="nucleotide sequence ID" value="NZ_CABHMX010000020.1"/>
</dbReference>
<dbReference type="InterPro" id="IPR013783">
    <property type="entry name" value="Ig-like_fold"/>
</dbReference>
<dbReference type="Proteomes" id="UP000408482">
    <property type="component" value="Unassembled WGS sequence"/>
</dbReference>
<dbReference type="InterPro" id="IPR050288">
    <property type="entry name" value="Cellulose_deg_GH3"/>
</dbReference>
<dbReference type="InterPro" id="IPR002772">
    <property type="entry name" value="Glyco_hydro_3_C"/>
</dbReference>
<dbReference type="PANTHER" id="PTHR42715">
    <property type="entry name" value="BETA-GLUCOSIDASE"/>
    <property type="match status" value="1"/>
</dbReference>
<dbReference type="Gene3D" id="3.20.20.300">
    <property type="entry name" value="Glycoside hydrolase, family 3, N-terminal domain"/>
    <property type="match status" value="1"/>
</dbReference>
<keyword evidence="3" id="KW-1133">Transmembrane helix</keyword>
<protein>
    <submittedName>
        <fullName evidence="6">Thermostable beta-glucosidase B</fullName>
        <ecNumber evidence="6">3.2.1.21</ecNumber>
    </submittedName>
</protein>
<evidence type="ECO:0000256" key="4">
    <source>
        <dbReference type="SAM" id="SignalP"/>
    </source>
</evidence>
<dbReference type="Gene3D" id="2.60.40.10">
    <property type="entry name" value="Immunoglobulins"/>
    <property type="match status" value="1"/>
</dbReference>
<evidence type="ECO:0000256" key="2">
    <source>
        <dbReference type="ARBA" id="ARBA00022801"/>
    </source>
</evidence>
<dbReference type="EMBL" id="CABHNW010000189">
    <property type="protein sequence ID" value="VUX41273.1"/>
    <property type="molecule type" value="Genomic_DNA"/>
</dbReference>
<dbReference type="PANTHER" id="PTHR42715:SF10">
    <property type="entry name" value="BETA-GLUCOSIDASE"/>
    <property type="match status" value="1"/>
</dbReference>
<feature type="signal peptide" evidence="4">
    <location>
        <begin position="1"/>
        <end position="24"/>
    </location>
</feature>
<keyword evidence="2 6" id="KW-0378">Hydrolase</keyword>